<reference evidence="1" key="1">
    <citation type="journal article" date="2012" name="PLoS ONE">
        <title>Gene sets for utilization of primary and secondary nutrition supplies in the distal gut of endangered iberian lynx.</title>
        <authorList>
            <person name="Alcaide M."/>
            <person name="Messina E."/>
            <person name="Richter M."/>
            <person name="Bargiela R."/>
            <person name="Peplies J."/>
            <person name="Huws S.A."/>
            <person name="Newbold C.J."/>
            <person name="Golyshin P.N."/>
            <person name="Simon M.A."/>
            <person name="Lopez G."/>
            <person name="Yakimov M.M."/>
            <person name="Ferrer M."/>
        </authorList>
    </citation>
    <scope>NUCLEOTIDE SEQUENCE</scope>
</reference>
<evidence type="ECO:0000313" key="1">
    <source>
        <dbReference type="EMBL" id="EJW91516.1"/>
    </source>
</evidence>
<proteinExistence type="predicted"/>
<organism evidence="1">
    <name type="scientific">gut metagenome</name>
    <dbReference type="NCBI Taxonomy" id="749906"/>
    <lineage>
        <taxon>unclassified sequences</taxon>
        <taxon>metagenomes</taxon>
        <taxon>organismal metagenomes</taxon>
    </lineage>
</organism>
<feature type="non-terminal residue" evidence="1">
    <location>
        <position position="28"/>
    </location>
</feature>
<gene>
    <name evidence="1" type="ORF">EVA_20378</name>
</gene>
<dbReference type="EMBL" id="AMCI01008132">
    <property type="protein sequence ID" value="EJW91516.1"/>
    <property type="molecule type" value="Genomic_DNA"/>
</dbReference>
<comment type="caution">
    <text evidence="1">The sequence shown here is derived from an EMBL/GenBank/DDBJ whole genome shotgun (WGS) entry which is preliminary data.</text>
</comment>
<dbReference type="AlphaFoldDB" id="J9F9C8"/>
<sequence length="28" mass="3182">MNMNETIISIAAQLGWVVTAHYKENSIF</sequence>
<accession>J9F9C8</accession>
<protein>
    <submittedName>
        <fullName evidence="1">Uncharacterized protein</fullName>
    </submittedName>
</protein>
<name>J9F9C8_9ZZZZ</name>